<dbReference type="InterPro" id="IPR001128">
    <property type="entry name" value="Cyt_P450"/>
</dbReference>
<comment type="cofactor">
    <cofactor evidence="1 9">
        <name>heme</name>
        <dbReference type="ChEBI" id="CHEBI:30413"/>
    </cofactor>
</comment>
<proteinExistence type="inferred from homology"/>
<reference evidence="12 13" key="1">
    <citation type="journal article" date="2019" name="Fungal Biol. Biotechnol.">
        <title>Draft genome sequence of fastidious pathogen Ceratobasidium theobromae, which causes vascular-streak dieback in Theobroma cacao.</title>
        <authorList>
            <person name="Ali S.S."/>
            <person name="Asman A."/>
            <person name="Shao J."/>
            <person name="Firmansyah A.P."/>
            <person name="Susilo A.W."/>
            <person name="Rosmana A."/>
            <person name="McMahon P."/>
            <person name="Junaid M."/>
            <person name="Guest D."/>
            <person name="Kheng T.Y."/>
            <person name="Meinhardt L.W."/>
            <person name="Bailey B.A."/>
        </authorList>
    </citation>
    <scope>NUCLEOTIDE SEQUENCE [LARGE SCALE GENOMIC DNA]</scope>
    <source>
        <strain evidence="12 13">CT2</strain>
    </source>
</reference>
<dbReference type="GO" id="GO:0004497">
    <property type="term" value="F:monooxygenase activity"/>
    <property type="evidence" value="ECO:0007669"/>
    <property type="project" value="UniProtKB-KW"/>
</dbReference>
<comment type="caution">
    <text evidence="12">The sequence shown here is derived from an EMBL/GenBank/DDBJ whole genome shotgun (WGS) entry which is preliminary data.</text>
</comment>
<dbReference type="GO" id="GO:0005506">
    <property type="term" value="F:iron ion binding"/>
    <property type="evidence" value="ECO:0007669"/>
    <property type="project" value="InterPro"/>
</dbReference>
<dbReference type="Proteomes" id="UP000383932">
    <property type="component" value="Unassembled WGS sequence"/>
</dbReference>
<evidence type="ECO:0000256" key="10">
    <source>
        <dbReference type="RuleBase" id="RU000461"/>
    </source>
</evidence>
<evidence type="ECO:0000256" key="4">
    <source>
        <dbReference type="ARBA" id="ARBA00022617"/>
    </source>
</evidence>
<feature type="binding site" description="axial binding residue" evidence="9">
    <location>
        <position position="504"/>
    </location>
    <ligand>
        <name>heme</name>
        <dbReference type="ChEBI" id="CHEBI:30413"/>
    </ligand>
    <ligandPart>
        <name>Fe</name>
        <dbReference type="ChEBI" id="CHEBI:18248"/>
    </ligandPart>
</feature>
<name>A0A5N5QM07_9AGAM</name>
<dbReference type="GO" id="GO:0020037">
    <property type="term" value="F:heme binding"/>
    <property type="evidence" value="ECO:0007669"/>
    <property type="project" value="InterPro"/>
</dbReference>
<dbReference type="PRINTS" id="PR00385">
    <property type="entry name" value="P450"/>
</dbReference>
<keyword evidence="11" id="KW-1133">Transmembrane helix</keyword>
<evidence type="ECO:0000313" key="12">
    <source>
        <dbReference type="EMBL" id="KAB5592714.1"/>
    </source>
</evidence>
<dbReference type="PRINTS" id="PR00465">
    <property type="entry name" value="EP450IV"/>
</dbReference>
<dbReference type="SUPFAM" id="SSF48264">
    <property type="entry name" value="Cytochrome P450"/>
    <property type="match status" value="1"/>
</dbReference>
<keyword evidence="7 9" id="KW-0408">Iron</keyword>
<evidence type="ECO:0000256" key="3">
    <source>
        <dbReference type="ARBA" id="ARBA00010617"/>
    </source>
</evidence>
<keyword evidence="6 10" id="KW-0560">Oxidoreductase</keyword>
<dbReference type="AlphaFoldDB" id="A0A5N5QM07"/>
<evidence type="ECO:0000256" key="5">
    <source>
        <dbReference type="ARBA" id="ARBA00022723"/>
    </source>
</evidence>
<dbReference type="Gene3D" id="1.10.630.10">
    <property type="entry name" value="Cytochrome P450"/>
    <property type="match status" value="1"/>
</dbReference>
<dbReference type="InterPro" id="IPR036396">
    <property type="entry name" value="Cyt_P450_sf"/>
</dbReference>
<keyword evidence="13" id="KW-1185">Reference proteome</keyword>
<evidence type="ECO:0000313" key="13">
    <source>
        <dbReference type="Proteomes" id="UP000383932"/>
    </source>
</evidence>
<evidence type="ECO:0000256" key="7">
    <source>
        <dbReference type="ARBA" id="ARBA00023004"/>
    </source>
</evidence>
<feature type="transmembrane region" description="Helical" evidence="11">
    <location>
        <begin position="12"/>
        <end position="34"/>
    </location>
</feature>
<keyword evidence="4 9" id="KW-0349">Heme</keyword>
<dbReference type="InterPro" id="IPR002403">
    <property type="entry name" value="Cyt_P450_E_grp-IV"/>
</dbReference>
<sequence>MAYLANNTIYSIPSTLIVLLVVSTCIGLAISIFARRSRPLIQLPGPPAGNWTTGHFKNIMGLNGIEYQEQLVVDYGPTMKLNGAFGSEFLRVHVIQEELIYTIDPGITYAVLVKDKARFERARGLTLFMRSVWGGGLPTLPGNGYLISRSLVICPGRALTRKCQLPIFTDIAKQTCQGIKDELKTAKSSSNEVDVFPWATVAALELIGEAGLGYSFNSFTGERNKYHNAIKSVAEVAAEVAPFAKILPFVYKIGTPSFRRWALKHVPWDSIQRLRYAVEVQNQQAEEVLRAREALIASGDDLSSHIGRGRDIMTLLMKANEEEGSEFHIDRDTMVGHMNNLVFAGHETSSTAVARILGVLANLPDVQEKLREEVDEYFEKTSGESGDGLLELPYLDAIVREALRLYGPVPFIVRVCCKDSVVSLDYPVETPTGKISSLLIKKGTRIIISTTMSNRYWQAWGDRAHEFFPERWITYKHGEVTQPGIHLPGVYSSMITFGGGSHACIGFKFAVMEIKVMISQLIKKFKFEPSQEELEWEVSTVQFPYLRKERNDPDRRPKLPLKVVAI</sequence>
<dbReference type="OrthoDB" id="1470350at2759"/>
<dbReference type="PANTHER" id="PTHR24305">
    <property type="entry name" value="CYTOCHROME P450"/>
    <property type="match status" value="1"/>
</dbReference>
<dbReference type="InterPro" id="IPR050121">
    <property type="entry name" value="Cytochrome_P450_monoxygenase"/>
</dbReference>
<keyword evidence="8 10" id="KW-0503">Monooxygenase</keyword>
<keyword evidence="11" id="KW-0472">Membrane</keyword>
<keyword evidence="5 9" id="KW-0479">Metal-binding</keyword>
<dbReference type="EMBL" id="SSOP01000056">
    <property type="protein sequence ID" value="KAB5592714.1"/>
    <property type="molecule type" value="Genomic_DNA"/>
</dbReference>
<evidence type="ECO:0000256" key="9">
    <source>
        <dbReference type="PIRSR" id="PIRSR602403-1"/>
    </source>
</evidence>
<comment type="similarity">
    <text evidence="3 10">Belongs to the cytochrome P450 family.</text>
</comment>
<gene>
    <name evidence="12" type="ORF">CTheo_3857</name>
</gene>
<dbReference type="GO" id="GO:0016705">
    <property type="term" value="F:oxidoreductase activity, acting on paired donors, with incorporation or reduction of molecular oxygen"/>
    <property type="evidence" value="ECO:0007669"/>
    <property type="project" value="InterPro"/>
</dbReference>
<evidence type="ECO:0000256" key="11">
    <source>
        <dbReference type="SAM" id="Phobius"/>
    </source>
</evidence>
<evidence type="ECO:0000256" key="1">
    <source>
        <dbReference type="ARBA" id="ARBA00001971"/>
    </source>
</evidence>
<dbReference type="PROSITE" id="PS00086">
    <property type="entry name" value="CYTOCHROME_P450"/>
    <property type="match status" value="1"/>
</dbReference>
<evidence type="ECO:0000256" key="2">
    <source>
        <dbReference type="ARBA" id="ARBA00005179"/>
    </source>
</evidence>
<dbReference type="Pfam" id="PF00067">
    <property type="entry name" value="p450"/>
    <property type="match status" value="1"/>
</dbReference>
<accession>A0A5N5QM07</accession>
<evidence type="ECO:0000256" key="8">
    <source>
        <dbReference type="ARBA" id="ARBA00023033"/>
    </source>
</evidence>
<dbReference type="InterPro" id="IPR017972">
    <property type="entry name" value="Cyt_P450_CS"/>
</dbReference>
<evidence type="ECO:0000256" key="6">
    <source>
        <dbReference type="ARBA" id="ARBA00023002"/>
    </source>
</evidence>
<keyword evidence="11" id="KW-0812">Transmembrane</keyword>
<protein>
    <submittedName>
        <fullName evidence="12">Cytochrome P450 family protein</fullName>
    </submittedName>
</protein>
<organism evidence="12 13">
    <name type="scientific">Ceratobasidium theobromae</name>
    <dbReference type="NCBI Taxonomy" id="1582974"/>
    <lineage>
        <taxon>Eukaryota</taxon>
        <taxon>Fungi</taxon>
        <taxon>Dikarya</taxon>
        <taxon>Basidiomycota</taxon>
        <taxon>Agaricomycotina</taxon>
        <taxon>Agaricomycetes</taxon>
        <taxon>Cantharellales</taxon>
        <taxon>Ceratobasidiaceae</taxon>
        <taxon>Ceratobasidium</taxon>
    </lineage>
</organism>
<comment type="pathway">
    <text evidence="2">Secondary metabolite biosynthesis.</text>
</comment>
<dbReference type="PANTHER" id="PTHR24305:SF166">
    <property type="entry name" value="CYTOCHROME P450 12A4, MITOCHONDRIAL-RELATED"/>
    <property type="match status" value="1"/>
</dbReference>